<evidence type="ECO:0000256" key="4">
    <source>
        <dbReference type="ARBA" id="ARBA00023121"/>
    </source>
</evidence>
<evidence type="ECO:0000256" key="6">
    <source>
        <dbReference type="SAM" id="MobiDB-lite"/>
    </source>
</evidence>
<keyword evidence="4" id="KW-0446">Lipid-binding</keyword>
<reference evidence="9" key="1">
    <citation type="journal article" date="2021" name="Sci. Rep.">
        <title>Diploid genomic architecture of Nitzschia inconspicua, an elite biomass production diatom.</title>
        <authorList>
            <person name="Oliver A."/>
            <person name="Podell S."/>
            <person name="Pinowska A."/>
            <person name="Traller J.C."/>
            <person name="Smith S.R."/>
            <person name="McClure R."/>
            <person name="Beliaev A."/>
            <person name="Bohutskyi P."/>
            <person name="Hill E.A."/>
            <person name="Rabines A."/>
            <person name="Zheng H."/>
            <person name="Allen L.Z."/>
            <person name="Kuo A."/>
            <person name="Grigoriev I.V."/>
            <person name="Allen A.E."/>
            <person name="Hazlebeck D."/>
            <person name="Allen E.E."/>
        </authorList>
    </citation>
    <scope>NUCLEOTIDE SEQUENCE</scope>
    <source>
        <strain evidence="9">Hildebrandi</strain>
    </source>
</reference>
<evidence type="ECO:0000313" key="10">
    <source>
        <dbReference type="Proteomes" id="UP000693970"/>
    </source>
</evidence>
<comment type="caution">
    <text evidence="9">The sequence shown here is derived from an EMBL/GenBank/DDBJ whole genome shotgun (WGS) entry which is preliminary data.</text>
</comment>
<dbReference type="AlphaFoldDB" id="A0A9K3KFW8"/>
<sequence length="662" mass="73712">MLFPERKTVDPPNLVSSLNGRQIRYGIIRSLQPLHELYPLIVPELSNDFPTPVGLPYSERTTHLFSTRHQQQQRIRRQLRLWKRLHHPAFLCALRSTNNAYSLAATSIPMTAGAGGTSFFKYLLVFTAGGLFFSTVIAMIYAVYGLGMENVKRIFDVLSLVLKRVWISFTVGLGAAKLALLDRDGDDEPDPSETRTTLKISEAGDGADPDGTGTGIKTVRPPNKSSFQDRMREKKTRTSLRWRKAWTTLKEQLVETGRTATQGVRAMRQERTLYTALVGQRGLVPIQYAVAKLMPYSVSTIMENALRDTLKSIKPSKAIKKMTLKSFKAGKVPPTFLAARAYDVENCIAIDFDIDWVSEVEASFDLFTAGGLAKLPVSIKSIDFSGVVRVVLTPLRPDPPGYGATLISFPTSPQLSLDVKVLGGELTKLPFLKKEIASLLQKSIKEELLWPRRNVVPMLDKGRQILSNADLQRLREIDPFLTLEQTLVNSNEPIVKDIRERLLPTQNDLEQPIISLLEDLDGSSNSSNITSVSDTVSKRRNNWFGRFNRGEQSEVLSGDAILNVTKLPDEEELKNQTNKMVSNDNPYSIDAQISTIFESISKFLENLIQNIVGEDKESKSATKDTDQKDIHSLSVSGLNEDAIDDSSAEPSNATTEKIEVSV</sequence>
<evidence type="ECO:0000256" key="2">
    <source>
        <dbReference type="ARBA" id="ARBA00022448"/>
    </source>
</evidence>
<dbReference type="GO" id="GO:0008289">
    <property type="term" value="F:lipid binding"/>
    <property type="evidence" value="ECO:0007669"/>
    <property type="project" value="UniProtKB-KW"/>
</dbReference>
<dbReference type="PANTHER" id="PTHR10774:SF190">
    <property type="entry name" value="C2 CALCIUM_LIPID-BINDING ENDONUCLEASE_EXONUCLEASE_PHOSPHATASE-RELATED"/>
    <property type="match status" value="1"/>
</dbReference>
<gene>
    <name evidence="9" type="ORF">IV203_020922</name>
</gene>
<dbReference type="GO" id="GO:0005783">
    <property type="term" value="C:endoplasmic reticulum"/>
    <property type="evidence" value="ECO:0007669"/>
    <property type="project" value="TreeGrafter"/>
</dbReference>
<feature type="domain" description="SMP-LTD" evidence="8">
    <location>
        <begin position="267"/>
        <end position="459"/>
    </location>
</feature>
<dbReference type="EMBL" id="JAGRRH010000024">
    <property type="protein sequence ID" value="KAG7342977.1"/>
    <property type="molecule type" value="Genomic_DNA"/>
</dbReference>
<reference evidence="9" key="2">
    <citation type="submission" date="2021-04" db="EMBL/GenBank/DDBJ databases">
        <authorList>
            <person name="Podell S."/>
        </authorList>
    </citation>
    <scope>NUCLEOTIDE SEQUENCE</scope>
    <source>
        <strain evidence="9">Hildebrandi</strain>
    </source>
</reference>
<keyword evidence="7" id="KW-0812">Transmembrane</keyword>
<keyword evidence="2" id="KW-0813">Transport</keyword>
<comment type="subcellular location">
    <subcellularLocation>
        <location evidence="1">Membrane</location>
    </subcellularLocation>
</comment>
<dbReference type="GO" id="GO:0016020">
    <property type="term" value="C:membrane"/>
    <property type="evidence" value="ECO:0007669"/>
    <property type="project" value="UniProtKB-SubCell"/>
</dbReference>
<keyword evidence="3" id="KW-0445">Lipid transport</keyword>
<proteinExistence type="predicted"/>
<name>A0A9K3KFW8_9STRA</name>
<feature type="transmembrane region" description="Helical" evidence="7">
    <location>
        <begin position="119"/>
        <end position="144"/>
    </location>
</feature>
<dbReference type="PANTHER" id="PTHR10774">
    <property type="entry name" value="EXTENDED SYNAPTOTAGMIN-RELATED"/>
    <property type="match status" value="1"/>
</dbReference>
<evidence type="ECO:0000313" key="9">
    <source>
        <dbReference type="EMBL" id="KAG7342977.1"/>
    </source>
</evidence>
<evidence type="ECO:0000256" key="7">
    <source>
        <dbReference type="SAM" id="Phobius"/>
    </source>
</evidence>
<protein>
    <recommendedName>
        <fullName evidence="8">SMP-LTD domain-containing protein</fullName>
    </recommendedName>
</protein>
<evidence type="ECO:0000256" key="3">
    <source>
        <dbReference type="ARBA" id="ARBA00023055"/>
    </source>
</evidence>
<feature type="region of interest" description="Disordered" evidence="6">
    <location>
        <begin position="184"/>
        <end position="217"/>
    </location>
</feature>
<dbReference type="InterPro" id="IPR045050">
    <property type="entry name" value="Synaptotagmin_plant"/>
</dbReference>
<feature type="region of interest" description="Disordered" evidence="6">
    <location>
        <begin position="616"/>
        <end position="662"/>
    </location>
</feature>
<dbReference type="InterPro" id="IPR031468">
    <property type="entry name" value="SMP_LBD"/>
</dbReference>
<evidence type="ECO:0000259" key="8">
    <source>
        <dbReference type="PROSITE" id="PS51847"/>
    </source>
</evidence>
<dbReference type="OrthoDB" id="67700at2759"/>
<feature type="compositionally biased region" description="Basic and acidic residues" evidence="6">
    <location>
        <begin position="616"/>
        <end position="631"/>
    </location>
</feature>
<accession>A0A9K3KFW8</accession>
<organism evidence="9 10">
    <name type="scientific">Nitzschia inconspicua</name>
    <dbReference type="NCBI Taxonomy" id="303405"/>
    <lineage>
        <taxon>Eukaryota</taxon>
        <taxon>Sar</taxon>
        <taxon>Stramenopiles</taxon>
        <taxon>Ochrophyta</taxon>
        <taxon>Bacillariophyta</taxon>
        <taxon>Bacillariophyceae</taxon>
        <taxon>Bacillariophycidae</taxon>
        <taxon>Bacillariales</taxon>
        <taxon>Bacillariaceae</taxon>
        <taxon>Nitzschia</taxon>
    </lineage>
</organism>
<keyword evidence="10" id="KW-1185">Reference proteome</keyword>
<evidence type="ECO:0000256" key="5">
    <source>
        <dbReference type="ARBA" id="ARBA00023136"/>
    </source>
</evidence>
<keyword evidence="5 7" id="KW-0472">Membrane</keyword>
<dbReference type="Proteomes" id="UP000693970">
    <property type="component" value="Unassembled WGS sequence"/>
</dbReference>
<dbReference type="PROSITE" id="PS51847">
    <property type="entry name" value="SMP"/>
    <property type="match status" value="1"/>
</dbReference>
<evidence type="ECO:0000256" key="1">
    <source>
        <dbReference type="ARBA" id="ARBA00004370"/>
    </source>
</evidence>
<dbReference type="GO" id="GO:0006869">
    <property type="term" value="P:lipid transport"/>
    <property type="evidence" value="ECO:0007669"/>
    <property type="project" value="UniProtKB-KW"/>
</dbReference>
<keyword evidence="7" id="KW-1133">Transmembrane helix</keyword>